<evidence type="ECO:0000256" key="1">
    <source>
        <dbReference type="ARBA" id="ARBA00001966"/>
    </source>
</evidence>
<comment type="catalytic activity">
    <reaction evidence="7">
        <text>ATP + H2O = ADP + phosphate + H(+)</text>
        <dbReference type="Rhea" id="RHEA:13065"/>
        <dbReference type="ChEBI" id="CHEBI:15377"/>
        <dbReference type="ChEBI" id="CHEBI:15378"/>
        <dbReference type="ChEBI" id="CHEBI:30616"/>
        <dbReference type="ChEBI" id="CHEBI:43474"/>
        <dbReference type="ChEBI" id="CHEBI:456216"/>
        <dbReference type="EC" id="5.6.2.3"/>
    </reaction>
</comment>
<evidence type="ECO:0000313" key="11">
    <source>
        <dbReference type="Proteomes" id="UP000269974"/>
    </source>
</evidence>
<evidence type="ECO:0000256" key="3">
    <source>
        <dbReference type="ARBA" id="ARBA00022801"/>
    </source>
</evidence>
<comment type="similarity">
    <text evidence="5">Belongs to the helicase family. DinG subfamily.</text>
</comment>
<comment type="cofactor">
    <cofactor evidence="1">
        <name>[4Fe-4S] cluster</name>
        <dbReference type="ChEBI" id="CHEBI:49883"/>
    </cofactor>
</comment>
<dbReference type="EMBL" id="UYIO01000001">
    <property type="protein sequence ID" value="VDG76764.1"/>
    <property type="molecule type" value="Genomic_DNA"/>
</dbReference>
<keyword evidence="3 10" id="KW-0378">Hydrolase</keyword>
<dbReference type="GO" id="GO:0004527">
    <property type="term" value="F:exonuclease activity"/>
    <property type="evidence" value="ECO:0007669"/>
    <property type="project" value="UniProtKB-KW"/>
</dbReference>
<dbReference type="EC" id="5.6.2.3" evidence="6"/>
<evidence type="ECO:0000259" key="9">
    <source>
        <dbReference type="PROSITE" id="PS51193"/>
    </source>
</evidence>
<dbReference type="AlphaFoldDB" id="A0A7Z8Y9L1"/>
<dbReference type="Pfam" id="PF00270">
    <property type="entry name" value="DEAD"/>
    <property type="match status" value="1"/>
</dbReference>
<dbReference type="GO" id="GO:0006139">
    <property type="term" value="P:nucleobase-containing compound metabolic process"/>
    <property type="evidence" value="ECO:0007669"/>
    <property type="project" value="InterPro"/>
</dbReference>
<reference evidence="10 11" key="1">
    <citation type="submission" date="2018-11" db="EMBL/GenBank/DDBJ databases">
        <authorList>
            <consortium name="Pathogen Informatics"/>
        </authorList>
    </citation>
    <scope>NUCLEOTIDE SEQUENCE [LARGE SCALE GENOMIC DNA]</scope>
    <source>
        <strain evidence="10 11">NCTC10327</strain>
    </source>
</reference>
<evidence type="ECO:0000256" key="5">
    <source>
        <dbReference type="ARBA" id="ARBA00038058"/>
    </source>
</evidence>
<dbReference type="PANTHER" id="PTHR11472:SF34">
    <property type="entry name" value="REGULATOR OF TELOMERE ELONGATION HELICASE 1"/>
    <property type="match status" value="1"/>
</dbReference>
<accession>A0A7Z8Y9L1</accession>
<name>A0A7Z8Y9L1_9ACTO</name>
<keyword evidence="4" id="KW-0067">ATP-binding</keyword>
<evidence type="ECO:0000256" key="2">
    <source>
        <dbReference type="ARBA" id="ARBA00022741"/>
    </source>
</evidence>
<keyword evidence="10" id="KW-0347">Helicase</keyword>
<keyword evidence="2" id="KW-0547">Nucleotide-binding</keyword>
<dbReference type="Gene3D" id="3.40.50.300">
    <property type="entry name" value="P-loop containing nucleotide triphosphate hydrolases"/>
    <property type="match status" value="2"/>
</dbReference>
<dbReference type="SMART" id="SM00487">
    <property type="entry name" value="DEXDc"/>
    <property type="match status" value="1"/>
</dbReference>
<sequence length="702" mass="75087">MHEEEQNPASSTEESTNTASGQYSQSSNKEYAQSGGGEYIQSNTTETLNVSAASCAQILQEAVSELGGQSRPGQEEMVAAVARTLEEDGHLLVQAGTGTGKSLGYLVPVMEWAARTGKRAIISTATLALQRQIVRHDAPLAASATQKILGKKPSFALLKGWNNYVCLRKVAGGYPEDDSLLSRAEGTYGASALGEEVLRIRDWANETETGDRDDLIPGASDRAWRQVSVSKRECLGSRCPLYESCFAFQARETAAGADIVVTNHSMLGVQSQGTPVLPEADAYVVDEAHELTSRVTSQLTVGISAMQLRSLARLLRRENVLPGKLEDAAGGLEDVLTDIPDGRLAGLPPHLQDSLVLVLRELQNAQEDIADLPGKDPNDAAAKSVLRARVAEIVDVVEQLLSERVGNGLVPWIARDMEARPTLYVAPLDVSGALANELFEETPVILTSATLQIGGRFEHAAREVGFLYPSQGPWEGIDVGSPFDPARQAILYVASHLPAPGRDGYGNENLEELVRLIEASQGGALCLFTSRRGAENAAEFARERLETPVLLQGEESLPALISAFAADDAASLFGTLSLWQGVDVPGHTCRLVIIDRIPFPRPNDALVQARTQEAEKSGRSGFMEVSVAQAALLLAQGAGRLLRKSDDRGVVAVLDSRLTTKRYGSFLMASMPRMWTTTNPETVQGALQRLAATGGNTGTGAA</sequence>
<dbReference type="InterPro" id="IPR045028">
    <property type="entry name" value="DinG/Rad3-like"/>
</dbReference>
<dbReference type="Pfam" id="PF13307">
    <property type="entry name" value="Helicase_C_2"/>
    <property type="match status" value="1"/>
</dbReference>
<feature type="compositionally biased region" description="Low complexity" evidence="8">
    <location>
        <begin position="9"/>
        <end position="20"/>
    </location>
</feature>
<dbReference type="InterPro" id="IPR014001">
    <property type="entry name" value="Helicase_ATP-bd"/>
</dbReference>
<dbReference type="GO" id="GO:0016779">
    <property type="term" value="F:nucleotidyltransferase activity"/>
    <property type="evidence" value="ECO:0007669"/>
    <property type="project" value="UniProtKB-KW"/>
</dbReference>
<proteinExistence type="inferred from homology"/>
<evidence type="ECO:0000256" key="8">
    <source>
        <dbReference type="SAM" id="MobiDB-lite"/>
    </source>
</evidence>
<comment type="caution">
    <text evidence="10">The sequence shown here is derived from an EMBL/GenBank/DDBJ whole genome shotgun (WGS) entry which is preliminary data.</text>
</comment>
<keyword evidence="10" id="KW-0548">Nucleotidyltransferase</keyword>
<dbReference type="InterPro" id="IPR006555">
    <property type="entry name" value="ATP-dep_Helicase_C"/>
</dbReference>
<evidence type="ECO:0000256" key="4">
    <source>
        <dbReference type="ARBA" id="ARBA00022840"/>
    </source>
</evidence>
<dbReference type="PROSITE" id="PS51193">
    <property type="entry name" value="HELICASE_ATP_BIND_2"/>
    <property type="match status" value="1"/>
</dbReference>
<keyword evidence="10" id="KW-0540">Nuclease</keyword>
<protein>
    <recommendedName>
        <fullName evidence="6">DNA 5'-3' helicase</fullName>
        <ecNumber evidence="6">5.6.2.3</ecNumber>
    </recommendedName>
</protein>
<dbReference type="InterPro" id="IPR027417">
    <property type="entry name" value="P-loop_NTPase"/>
</dbReference>
<keyword evidence="10" id="KW-0808">Transferase</keyword>
<organism evidence="10 11">
    <name type="scientific">Actinobaculum suis</name>
    <dbReference type="NCBI Taxonomy" id="1657"/>
    <lineage>
        <taxon>Bacteria</taxon>
        <taxon>Bacillati</taxon>
        <taxon>Actinomycetota</taxon>
        <taxon>Actinomycetes</taxon>
        <taxon>Actinomycetales</taxon>
        <taxon>Actinomycetaceae</taxon>
        <taxon>Actinobaculum</taxon>
    </lineage>
</organism>
<evidence type="ECO:0000256" key="7">
    <source>
        <dbReference type="ARBA" id="ARBA00048954"/>
    </source>
</evidence>
<evidence type="ECO:0000313" key="10">
    <source>
        <dbReference type="EMBL" id="VDG76764.1"/>
    </source>
</evidence>
<dbReference type="Proteomes" id="UP000269974">
    <property type="component" value="Unassembled WGS sequence"/>
</dbReference>
<dbReference type="GO" id="GO:0003676">
    <property type="term" value="F:nucleic acid binding"/>
    <property type="evidence" value="ECO:0007669"/>
    <property type="project" value="InterPro"/>
</dbReference>
<evidence type="ECO:0000256" key="6">
    <source>
        <dbReference type="ARBA" id="ARBA00044969"/>
    </source>
</evidence>
<dbReference type="GO" id="GO:0043139">
    <property type="term" value="F:5'-3' DNA helicase activity"/>
    <property type="evidence" value="ECO:0007669"/>
    <property type="project" value="UniProtKB-EC"/>
</dbReference>
<feature type="domain" description="Helicase ATP-binding" evidence="9">
    <location>
        <begin position="60"/>
        <end position="335"/>
    </location>
</feature>
<feature type="compositionally biased region" description="Polar residues" evidence="8">
    <location>
        <begin position="21"/>
        <end position="31"/>
    </location>
</feature>
<keyword evidence="10" id="KW-0269">Exonuclease</keyword>
<feature type="region of interest" description="Disordered" evidence="8">
    <location>
        <begin position="1"/>
        <end position="38"/>
    </location>
</feature>
<gene>
    <name evidence="10" type="primary">dinG_2</name>
    <name evidence="10" type="ORF">NCTC10327_01400</name>
</gene>
<dbReference type="SUPFAM" id="SSF52540">
    <property type="entry name" value="P-loop containing nucleoside triphosphate hydrolases"/>
    <property type="match status" value="1"/>
</dbReference>
<dbReference type="RefSeq" id="WP_244924549.1">
    <property type="nucleotide sequence ID" value="NZ_UYIO01000001.1"/>
</dbReference>
<dbReference type="GO" id="GO:0005524">
    <property type="term" value="F:ATP binding"/>
    <property type="evidence" value="ECO:0007669"/>
    <property type="project" value="UniProtKB-KW"/>
</dbReference>
<dbReference type="GO" id="GO:0016818">
    <property type="term" value="F:hydrolase activity, acting on acid anhydrides, in phosphorus-containing anhydrides"/>
    <property type="evidence" value="ECO:0007669"/>
    <property type="project" value="InterPro"/>
</dbReference>
<dbReference type="SMART" id="SM00491">
    <property type="entry name" value="HELICc2"/>
    <property type="match status" value="1"/>
</dbReference>
<dbReference type="InterPro" id="IPR014013">
    <property type="entry name" value="Helic_SF1/SF2_ATP-bd_DinG/Rad3"/>
</dbReference>
<dbReference type="InterPro" id="IPR011545">
    <property type="entry name" value="DEAD/DEAH_box_helicase_dom"/>
</dbReference>
<dbReference type="PANTHER" id="PTHR11472">
    <property type="entry name" value="DNA REPAIR DEAD HELICASE RAD3/XP-D SUBFAMILY MEMBER"/>
    <property type="match status" value="1"/>
</dbReference>